<evidence type="ECO:0000256" key="1">
    <source>
        <dbReference type="ARBA" id="ARBA00004141"/>
    </source>
</evidence>
<organism evidence="8 9">
    <name type="scientific">Limimaricola soesokkakensis</name>
    <dbReference type="NCBI Taxonomy" id="1343159"/>
    <lineage>
        <taxon>Bacteria</taxon>
        <taxon>Pseudomonadati</taxon>
        <taxon>Pseudomonadota</taxon>
        <taxon>Alphaproteobacteria</taxon>
        <taxon>Rhodobacterales</taxon>
        <taxon>Paracoccaceae</taxon>
        <taxon>Limimaricola</taxon>
    </lineage>
</organism>
<reference evidence="8 9" key="1">
    <citation type="submission" date="2017-03" db="EMBL/GenBank/DDBJ databases">
        <authorList>
            <person name="Afonso C.L."/>
            <person name="Miller P.J."/>
            <person name="Scott M.A."/>
            <person name="Spackman E."/>
            <person name="Goraichik I."/>
            <person name="Dimitrov K.M."/>
            <person name="Suarez D.L."/>
            <person name="Swayne D.E."/>
        </authorList>
    </citation>
    <scope>NUCLEOTIDE SEQUENCE [LARGE SCALE GENOMIC DNA]</scope>
    <source>
        <strain evidence="8 9">CECT 8367</strain>
    </source>
</reference>
<evidence type="ECO:0000256" key="4">
    <source>
        <dbReference type="ARBA" id="ARBA00023136"/>
    </source>
</evidence>
<evidence type="ECO:0000313" key="7">
    <source>
        <dbReference type="EMBL" id="PSK86653.1"/>
    </source>
</evidence>
<dbReference type="InterPro" id="IPR007829">
    <property type="entry name" value="TM2"/>
</dbReference>
<dbReference type="InterPro" id="IPR050932">
    <property type="entry name" value="TM2D1-3-like"/>
</dbReference>
<feature type="transmembrane region" description="Helical" evidence="5">
    <location>
        <begin position="18"/>
        <end position="38"/>
    </location>
</feature>
<evidence type="ECO:0000313" key="9">
    <source>
        <dbReference type="Proteomes" id="UP000193495"/>
    </source>
</evidence>
<evidence type="ECO:0000313" key="10">
    <source>
        <dbReference type="Proteomes" id="UP000240624"/>
    </source>
</evidence>
<keyword evidence="10" id="KW-1185">Reference proteome</keyword>
<protein>
    <submittedName>
        <fullName evidence="8">TM2 domain protein</fullName>
    </submittedName>
    <submittedName>
        <fullName evidence="7">TM2 domain-containing protein</fullName>
    </submittedName>
</protein>
<dbReference type="Proteomes" id="UP000193495">
    <property type="component" value="Unassembled WGS sequence"/>
</dbReference>
<name>A0A1X6Z7T7_9RHOB</name>
<evidence type="ECO:0000313" key="8">
    <source>
        <dbReference type="EMBL" id="SLN42876.1"/>
    </source>
</evidence>
<feature type="transmembrane region" description="Helical" evidence="5">
    <location>
        <begin position="45"/>
        <end position="67"/>
    </location>
</feature>
<dbReference type="Proteomes" id="UP000240624">
    <property type="component" value="Unassembled WGS sequence"/>
</dbReference>
<evidence type="ECO:0000259" key="6">
    <source>
        <dbReference type="Pfam" id="PF05154"/>
    </source>
</evidence>
<dbReference type="PANTHER" id="PTHR21016:SF25">
    <property type="entry name" value="TM2 DOMAIN-CONTAINING PROTEIN DDB_G0277895-RELATED"/>
    <property type="match status" value="1"/>
</dbReference>
<keyword evidence="4 5" id="KW-0472">Membrane</keyword>
<feature type="domain" description="TM2" evidence="6">
    <location>
        <begin position="18"/>
        <end position="69"/>
    </location>
</feature>
<sequence length="102" mass="11135">MTDDAQQTDAETSDGTKALSTAMLLALFLGPFGAHRFYMGHKGSAAMMLMLAVTIVGLSVTAIWLLIDLPRLPAMIRRHNDAIAQRRALDRRSATHGFPLLN</sequence>
<dbReference type="EMBL" id="FWFY01000004">
    <property type="protein sequence ID" value="SLN42876.1"/>
    <property type="molecule type" value="Genomic_DNA"/>
</dbReference>
<reference evidence="7 10" key="2">
    <citation type="submission" date="2018-03" db="EMBL/GenBank/DDBJ databases">
        <title>Genomic Encyclopedia of Archaeal and Bacterial Type Strains, Phase II (KMG-II): from individual species to whole genera.</title>
        <authorList>
            <person name="Goeker M."/>
        </authorList>
    </citation>
    <scope>NUCLEOTIDE SEQUENCE [LARGE SCALE GENOMIC DNA]</scope>
    <source>
        <strain evidence="7 10">DSM 29956</strain>
    </source>
</reference>
<proteinExistence type="predicted"/>
<evidence type="ECO:0000256" key="2">
    <source>
        <dbReference type="ARBA" id="ARBA00022692"/>
    </source>
</evidence>
<keyword evidence="2 5" id="KW-0812">Transmembrane</keyword>
<keyword evidence="3 5" id="KW-1133">Transmembrane helix</keyword>
<gene>
    <name evidence="7" type="ORF">CLV79_10482</name>
    <name evidence="8" type="ORF">LOS8367_01869</name>
</gene>
<dbReference type="OrthoDB" id="2004788at2"/>
<dbReference type="AlphaFoldDB" id="A0A1X6Z7T7"/>
<accession>A0A1X6Z7T7</accession>
<evidence type="ECO:0000256" key="5">
    <source>
        <dbReference type="SAM" id="Phobius"/>
    </source>
</evidence>
<dbReference type="Pfam" id="PF05154">
    <property type="entry name" value="TM2"/>
    <property type="match status" value="1"/>
</dbReference>
<evidence type="ECO:0000256" key="3">
    <source>
        <dbReference type="ARBA" id="ARBA00022989"/>
    </source>
</evidence>
<dbReference type="GO" id="GO:0016020">
    <property type="term" value="C:membrane"/>
    <property type="evidence" value="ECO:0007669"/>
    <property type="project" value="UniProtKB-SubCell"/>
</dbReference>
<dbReference type="RefSeq" id="WP_085896200.1">
    <property type="nucleotide sequence ID" value="NZ_FWFY01000004.1"/>
</dbReference>
<dbReference type="EMBL" id="PYGB01000004">
    <property type="protein sequence ID" value="PSK86653.1"/>
    <property type="molecule type" value="Genomic_DNA"/>
</dbReference>
<comment type="subcellular location">
    <subcellularLocation>
        <location evidence="1">Membrane</location>
        <topology evidence="1">Multi-pass membrane protein</topology>
    </subcellularLocation>
</comment>
<dbReference type="PANTHER" id="PTHR21016">
    <property type="entry name" value="BETA-AMYLOID BINDING PROTEIN-RELATED"/>
    <property type="match status" value="1"/>
</dbReference>